<comment type="catalytic activity">
    <reaction evidence="7">
        <text>L-cysteinyl-[prolipoprotein] + a 1,2-diacyl-sn-glycero-3-phospho-(1'-sn-glycerol) = an S-1,2-diacyl-sn-glyceryl-L-cysteinyl-[prolipoprotein] + sn-glycerol 1-phosphate + H(+)</text>
        <dbReference type="Rhea" id="RHEA:56712"/>
        <dbReference type="Rhea" id="RHEA-COMP:14679"/>
        <dbReference type="Rhea" id="RHEA-COMP:14680"/>
        <dbReference type="ChEBI" id="CHEBI:15378"/>
        <dbReference type="ChEBI" id="CHEBI:29950"/>
        <dbReference type="ChEBI" id="CHEBI:57685"/>
        <dbReference type="ChEBI" id="CHEBI:64716"/>
        <dbReference type="ChEBI" id="CHEBI:140658"/>
        <dbReference type="EC" id="2.5.1.145"/>
    </reaction>
</comment>
<evidence type="ECO:0000256" key="6">
    <source>
        <dbReference type="ARBA" id="ARBA00023136"/>
    </source>
</evidence>
<keyword evidence="8" id="KW-0449">Lipoprotein</keyword>
<feature type="binding site" evidence="7">
    <location>
        <position position="152"/>
    </location>
    <ligand>
        <name>a 1,2-diacyl-sn-glycero-3-phospho-(1'-sn-glycerol)</name>
        <dbReference type="ChEBI" id="CHEBI:64716"/>
    </ligand>
</feature>
<evidence type="ECO:0000313" key="9">
    <source>
        <dbReference type="Proteomes" id="UP000247903"/>
    </source>
</evidence>
<evidence type="ECO:0000256" key="1">
    <source>
        <dbReference type="ARBA" id="ARBA00007150"/>
    </source>
</evidence>
<comment type="subcellular location">
    <subcellularLocation>
        <location evidence="7">Cell membrane</location>
        <topology evidence="7">Multi-pass membrane protein</topology>
    </subcellularLocation>
</comment>
<evidence type="ECO:0000256" key="5">
    <source>
        <dbReference type="ARBA" id="ARBA00022989"/>
    </source>
</evidence>
<comment type="pathway">
    <text evidence="7">Protein modification; lipoprotein biosynthesis (diacylglyceryl transfer).</text>
</comment>
<dbReference type="GO" id="GO:0008961">
    <property type="term" value="F:phosphatidylglycerol-prolipoprotein diacylglyceryl transferase activity"/>
    <property type="evidence" value="ECO:0007669"/>
    <property type="project" value="UniProtKB-UniRule"/>
</dbReference>
<comment type="function">
    <text evidence="7">Catalyzes the transfer of the diacylglyceryl group from phosphatidylglycerol to the sulfhydryl group of the N-terminal cysteine of a prolipoprotein, the first step in the formation of mature lipoproteins.</text>
</comment>
<keyword evidence="4 7" id="KW-0812">Transmembrane</keyword>
<dbReference type="PANTHER" id="PTHR30589">
    <property type="entry name" value="PROLIPOPROTEIN DIACYLGLYCERYL TRANSFERASE"/>
    <property type="match status" value="1"/>
</dbReference>
<dbReference type="PANTHER" id="PTHR30589:SF0">
    <property type="entry name" value="PHOSPHATIDYLGLYCEROL--PROLIPOPROTEIN DIACYLGLYCERYL TRANSFERASE"/>
    <property type="match status" value="1"/>
</dbReference>
<gene>
    <name evidence="7 8" type="primary">lgt</name>
    <name evidence="8" type="ORF">DMB65_11065</name>
</gene>
<feature type="transmembrane region" description="Helical" evidence="7">
    <location>
        <begin position="103"/>
        <end position="124"/>
    </location>
</feature>
<keyword evidence="2 7" id="KW-1003">Cell membrane</keyword>
<dbReference type="HAMAP" id="MF_01147">
    <property type="entry name" value="Lgt"/>
    <property type="match status" value="1"/>
</dbReference>
<feature type="transmembrane region" description="Helical" evidence="7">
    <location>
        <begin position="56"/>
        <end position="79"/>
    </location>
</feature>
<feature type="transmembrane region" description="Helical" evidence="7">
    <location>
        <begin position="251"/>
        <end position="270"/>
    </location>
</feature>
<dbReference type="OrthoDB" id="871140at2"/>
<dbReference type="GO" id="GO:0005886">
    <property type="term" value="C:plasma membrane"/>
    <property type="evidence" value="ECO:0007669"/>
    <property type="project" value="UniProtKB-SubCell"/>
</dbReference>
<sequence length="280" mass="32159">MIALYINWDFDSEIINIFGFPLKYYGLLFGVGLLLCTYILKGVFKRENLKDNAHEALFVYGIIGIFFGARLGHCLFYDFEYYSKNILEMFLPIKINQIGEIKFIGYSGLASHGGTIGLIISLFLYSKKYEIKYLKILDLIAIVAPLGATFIRLANLMNSEMIGNPTTISWAFIFRKVDNIPRHPAQLYEAIAYFIIFIIVFTVYKTKNIKLGNGFLFGLVITLIFTMRILIEFVKINQVEFEEGMKLNMGQILSIPFIIIGIYFMGKNLTKNETKYKTSH</sequence>
<dbReference type="InterPro" id="IPR001640">
    <property type="entry name" value="Lgt"/>
</dbReference>
<keyword evidence="5 7" id="KW-1133">Transmembrane helix</keyword>
<evidence type="ECO:0000313" key="8">
    <source>
        <dbReference type="EMBL" id="PXY40764.1"/>
    </source>
</evidence>
<protein>
    <recommendedName>
        <fullName evidence="7">Phosphatidylglycerol--prolipoprotein diacylglyceryl transferase</fullName>
        <ecNumber evidence="7">2.5.1.145</ecNumber>
    </recommendedName>
</protein>
<evidence type="ECO:0000256" key="3">
    <source>
        <dbReference type="ARBA" id="ARBA00022679"/>
    </source>
</evidence>
<dbReference type="EC" id="2.5.1.145" evidence="7"/>
<keyword evidence="3 7" id="KW-0808">Transferase</keyword>
<comment type="similarity">
    <text evidence="1 7">Belongs to the Lgt family.</text>
</comment>
<dbReference type="UniPathway" id="UPA00664"/>
<dbReference type="Proteomes" id="UP000247903">
    <property type="component" value="Unassembled WGS sequence"/>
</dbReference>
<dbReference type="RefSeq" id="WP_110306712.1">
    <property type="nucleotide sequence ID" value="NZ_QJHK01000008.1"/>
</dbReference>
<name>A0A2V4C3J1_9FLAO</name>
<dbReference type="AlphaFoldDB" id="A0A2V4C3J1"/>
<keyword evidence="9" id="KW-1185">Reference proteome</keyword>
<dbReference type="Pfam" id="PF01790">
    <property type="entry name" value="LGT"/>
    <property type="match status" value="1"/>
</dbReference>
<evidence type="ECO:0000256" key="2">
    <source>
        <dbReference type="ARBA" id="ARBA00022475"/>
    </source>
</evidence>
<feature type="transmembrane region" description="Helical" evidence="7">
    <location>
        <begin position="211"/>
        <end position="231"/>
    </location>
</feature>
<reference evidence="8 9" key="1">
    <citation type="submission" date="2018-05" db="EMBL/GenBank/DDBJ databases">
        <title>Flavobacterium sp. strain IMCC34759, incomplete genome.</title>
        <authorList>
            <person name="Joung Y."/>
            <person name="Cho J."/>
        </authorList>
    </citation>
    <scope>NUCLEOTIDE SEQUENCE [LARGE SCALE GENOMIC DNA]</scope>
    <source>
        <strain evidence="8 9">IMCC34759</strain>
    </source>
</reference>
<organism evidence="8 9">
    <name type="scientific">Flavobacterium cheongpyeongense</name>
    <dbReference type="NCBI Taxonomy" id="2212651"/>
    <lineage>
        <taxon>Bacteria</taxon>
        <taxon>Pseudomonadati</taxon>
        <taxon>Bacteroidota</taxon>
        <taxon>Flavobacteriia</taxon>
        <taxon>Flavobacteriales</taxon>
        <taxon>Flavobacteriaceae</taxon>
        <taxon>Flavobacterium</taxon>
    </lineage>
</organism>
<proteinExistence type="inferred from homology"/>
<dbReference type="NCBIfam" id="TIGR00544">
    <property type="entry name" value="lgt"/>
    <property type="match status" value="1"/>
</dbReference>
<comment type="caution">
    <text evidence="8">The sequence shown here is derived from an EMBL/GenBank/DDBJ whole genome shotgun (WGS) entry which is preliminary data.</text>
</comment>
<feature type="transmembrane region" description="Helical" evidence="7">
    <location>
        <begin position="136"/>
        <end position="154"/>
    </location>
</feature>
<feature type="transmembrane region" description="Helical" evidence="7">
    <location>
        <begin position="185"/>
        <end position="204"/>
    </location>
</feature>
<feature type="transmembrane region" description="Helical" evidence="7">
    <location>
        <begin position="24"/>
        <end position="44"/>
    </location>
</feature>
<accession>A0A2V4C3J1</accession>
<evidence type="ECO:0000256" key="7">
    <source>
        <dbReference type="HAMAP-Rule" id="MF_01147"/>
    </source>
</evidence>
<dbReference type="GO" id="GO:0042158">
    <property type="term" value="P:lipoprotein biosynthetic process"/>
    <property type="evidence" value="ECO:0007669"/>
    <property type="project" value="UniProtKB-UniRule"/>
</dbReference>
<evidence type="ECO:0000256" key="4">
    <source>
        <dbReference type="ARBA" id="ARBA00022692"/>
    </source>
</evidence>
<dbReference type="EMBL" id="QJHK01000008">
    <property type="protein sequence ID" value="PXY40764.1"/>
    <property type="molecule type" value="Genomic_DNA"/>
</dbReference>
<keyword evidence="6 7" id="KW-0472">Membrane</keyword>